<proteinExistence type="predicted"/>
<accession>A0A1G2LQ16</accession>
<gene>
    <name evidence="1" type="ORF">A2909_02165</name>
</gene>
<sequence length="247" mass="28122">MFRIIANIIFVLAAGAIVWGLVKPGWEETLVLKKEKESLETAFANIKQIQELRNEKLSVFNSISASDKERFDRFLPPFEDEGALIVMLEDLIKSKGFFLKNISIQEKRDPSTSLILKGSPGGEYRKTFVSFTVSGSYGMLKILLESLGRSLRIVDVKNVSFNSDETDIYEYNIKGEVYWFTPKNKINVDKISDFGSEEVLDLLVTLKSLELKTDLLKDPLFNSLMDFYKKIDVSDDEVGRPNPFEPL</sequence>
<dbReference type="EMBL" id="MHQZ01000045">
    <property type="protein sequence ID" value="OHA12901.1"/>
    <property type="molecule type" value="Genomic_DNA"/>
</dbReference>
<evidence type="ECO:0000313" key="2">
    <source>
        <dbReference type="Proteomes" id="UP000178302"/>
    </source>
</evidence>
<comment type="caution">
    <text evidence="1">The sequence shown here is derived from an EMBL/GenBank/DDBJ whole genome shotgun (WGS) entry which is preliminary data.</text>
</comment>
<evidence type="ECO:0000313" key="1">
    <source>
        <dbReference type="EMBL" id="OHA12901.1"/>
    </source>
</evidence>
<dbReference type="Proteomes" id="UP000178302">
    <property type="component" value="Unassembled WGS sequence"/>
</dbReference>
<reference evidence="1 2" key="1">
    <citation type="journal article" date="2016" name="Nat. Commun.">
        <title>Thousands of microbial genomes shed light on interconnected biogeochemical processes in an aquifer system.</title>
        <authorList>
            <person name="Anantharaman K."/>
            <person name="Brown C.T."/>
            <person name="Hug L.A."/>
            <person name="Sharon I."/>
            <person name="Castelle C.J."/>
            <person name="Probst A.J."/>
            <person name="Thomas B.C."/>
            <person name="Singh A."/>
            <person name="Wilkins M.J."/>
            <person name="Karaoz U."/>
            <person name="Brodie E.L."/>
            <person name="Williams K.H."/>
            <person name="Hubbard S.S."/>
            <person name="Banfield J.F."/>
        </authorList>
    </citation>
    <scope>NUCLEOTIDE SEQUENCE [LARGE SCALE GENOMIC DNA]</scope>
</reference>
<dbReference type="AlphaFoldDB" id="A0A1G2LQ16"/>
<name>A0A1G2LQ16_9BACT</name>
<organism evidence="1 2">
    <name type="scientific">Candidatus Tagabacteria bacterium RIFCSPLOWO2_01_FULL_39_11</name>
    <dbReference type="NCBI Taxonomy" id="1802295"/>
    <lineage>
        <taxon>Bacteria</taxon>
        <taxon>Candidatus Tagaibacteriota</taxon>
    </lineage>
</organism>
<dbReference type="Gene3D" id="3.30.70.60">
    <property type="match status" value="1"/>
</dbReference>
<protein>
    <submittedName>
        <fullName evidence="1">Uncharacterized protein</fullName>
    </submittedName>
</protein>
<dbReference type="InterPro" id="IPR014717">
    <property type="entry name" value="Transl_elong_EF1B/ribsomal_bS6"/>
</dbReference>